<protein>
    <submittedName>
        <fullName evidence="1">Uncharacterized protein</fullName>
    </submittedName>
</protein>
<dbReference type="AlphaFoldDB" id="A0A0G3M8Y3"/>
<organism evidence="1 2">
    <name type="scientific">Chryseobacterium gallinarum</name>
    <dbReference type="NCBI Taxonomy" id="1324352"/>
    <lineage>
        <taxon>Bacteria</taxon>
        <taxon>Pseudomonadati</taxon>
        <taxon>Bacteroidota</taxon>
        <taxon>Flavobacteriia</taxon>
        <taxon>Flavobacteriales</taxon>
        <taxon>Weeksellaceae</taxon>
        <taxon>Chryseobacterium group</taxon>
        <taxon>Chryseobacterium</taxon>
    </lineage>
</organism>
<gene>
    <name evidence="1" type="ORF">OK18_18225</name>
</gene>
<accession>A0A0G3M8Y3</accession>
<name>A0A0G3M8Y3_CHRGL</name>
<proteinExistence type="predicted"/>
<evidence type="ECO:0000313" key="2">
    <source>
        <dbReference type="Proteomes" id="UP000035213"/>
    </source>
</evidence>
<evidence type="ECO:0000313" key="1">
    <source>
        <dbReference type="EMBL" id="AKK75030.1"/>
    </source>
</evidence>
<sequence>MQEFVSVSQKTSDICGKCGVRDKKGCCKTEIKVVKVDDSQKSDLLTINFLSQLSEVPVKSLFTQADRSFSALKFTRIQINAPPEYSPVPIYINHCNFRI</sequence>
<dbReference type="OrthoDB" id="676308at2"/>
<dbReference type="Pfam" id="PF26622">
    <property type="entry name" value="DUF8199"/>
    <property type="match status" value="1"/>
</dbReference>
<dbReference type="STRING" id="1324352.OK18_18225"/>
<dbReference type="Proteomes" id="UP000035213">
    <property type="component" value="Chromosome"/>
</dbReference>
<reference evidence="1 2" key="1">
    <citation type="submission" date="2014-11" db="EMBL/GenBank/DDBJ databases">
        <authorList>
            <person name="Park G.-S."/>
            <person name="Hong S.-J."/>
            <person name="Jung B.K."/>
            <person name="Khan A.R."/>
            <person name="Kwak Y."/>
            <person name="Shin J.-H."/>
        </authorList>
    </citation>
    <scope>NUCLEOTIDE SEQUENCE [LARGE SCALE GENOMIC DNA]</scope>
    <source>
        <strain evidence="1 2">DSM 27622</strain>
    </source>
</reference>
<dbReference type="KEGG" id="cgn:OK18_18225"/>
<dbReference type="InterPro" id="IPR058512">
    <property type="entry name" value="DUF8199"/>
</dbReference>
<dbReference type="PATRIC" id="fig|1324352.5.peg.3815"/>
<dbReference type="EMBL" id="CP009928">
    <property type="protein sequence ID" value="AKK75030.1"/>
    <property type="molecule type" value="Genomic_DNA"/>
</dbReference>